<comment type="caution">
    <text evidence="2">The sequence shown here is derived from an EMBL/GenBank/DDBJ whole genome shotgun (WGS) entry which is preliminary data.</text>
</comment>
<name>A0AAE0W551_9BIVA</name>
<proteinExistence type="predicted"/>
<dbReference type="AlphaFoldDB" id="A0AAE0W551"/>
<organism evidence="2 3">
    <name type="scientific">Potamilus streckersoni</name>
    <dbReference type="NCBI Taxonomy" id="2493646"/>
    <lineage>
        <taxon>Eukaryota</taxon>
        <taxon>Metazoa</taxon>
        <taxon>Spiralia</taxon>
        <taxon>Lophotrochozoa</taxon>
        <taxon>Mollusca</taxon>
        <taxon>Bivalvia</taxon>
        <taxon>Autobranchia</taxon>
        <taxon>Heteroconchia</taxon>
        <taxon>Palaeoheterodonta</taxon>
        <taxon>Unionida</taxon>
        <taxon>Unionoidea</taxon>
        <taxon>Unionidae</taxon>
        <taxon>Ambleminae</taxon>
        <taxon>Lampsilini</taxon>
        <taxon>Potamilus</taxon>
    </lineage>
</organism>
<evidence type="ECO:0000256" key="1">
    <source>
        <dbReference type="SAM" id="Phobius"/>
    </source>
</evidence>
<keyword evidence="1" id="KW-0472">Membrane</keyword>
<accession>A0AAE0W551</accession>
<keyword evidence="1" id="KW-0812">Transmembrane</keyword>
<reference evidence="2" key="1">
    <citation type="journal article" date="2021" name="Genome Biol. Evol.">
        <title>A High-Quality Reference Genome for a Parasitic Bivalve with Doubly Uniparental Inheritance (Bivalvia: Unionida).</title>
        <authorList>
            <person name="Smith C.H."/>
        </authorList>
    </citation>
    <scope>NUCLEOTIDE SEQUENCE</scope>
    <source>
        <strain evidence="2">CHS0354</strain>
    </source>
</reference>
<dbReference type="EMBL" id="JAEAOA010001286">
    <property type="protein sequence ID" value="KAK3600585.1"/>
    <property type="molecule type" value="Genomic_DNA"/>
</dbReference>
<evidence type="ECO:0000313" key="2">
    <source>
        <dbReference type="EMBL" id="KAK3600585.1"/>
    </source>
</evidence>
<keyword evidence="3" id="KW-1185">Reference proteome</keyword>
<evidence type="ECO:0000313" key="3">
    <source>
        <dbReference type="Proteomes" id="UP001195483"/>
    </source>
</evidence>
<gene>
    <name evidence="2" type="ORF">CHS0354_020977</name>
</gene>
<reference evidence="2" key="3">
    <citation type="submission" date="2023-05" db="EMBL/GenBank/DDBJ databases">
        <authorList>
            <person name="Smith C.H."/>
        </authorList>
    </citation>
    <scope>NUCLEOTIDE SEQUENCE</scope>
    <source>
        <strain evidence="2">CHS0354</strain>
        <tissue evidence="2">Mantle</tissue>
    </source>
</reference>
<feature type="transmembrane region" description="Helical" evidence="1">
    <location>
        <begin position="29"/>
        <end position="47"/>
    </location>
</feature>
<dbReference type="Proteomes" id="UP001195483">
    <property type="component" value="Unassembled WGS sequence"/>
</dbReference>
<sequence length="132" mass="14647">MRISEIYNSDINFKRISKIFHILDDKIQGVPNIIILTETAAIIWIFFTKDQFQKGKKLIKSLDSGKADIVIDLLDVAAASSAIGLGLSGLITLVNVIGILLSYRADIKRLYKGEYSKFLVKKEAVSASVIVF</sequence>
<keyword evidence="1" id="KW-1133">Transmembrane helix</keyword>
<reference evidence="2" key="2">
    <citation type="journal article" date="2021" name="Genome Biol. Evol.">
        <title>Developing a high-quality reference genome for a parasitic bivalve with doubly uniparental inheritance (Bivalvia: Unionida).</title>
        <authorList>
            <person name="Smith C.H."/>
        </authorList>
    </citation>
    <scope>NUCLEOTIDE SEQUENCE</scope>
    <source>
        <strain evidence="2">CHS0354</strain>
        <tissue evidence="2">Mantle</tissue>
    </source>
</reference>
<protein>
    <submittedName>
        <fullName evidence="2">Uncharacterized protein</fullName>
    </submittedName>
</protein>
<feature type="transmembrane region" description="Helical" evidence="1">
    <location>
        <begin position="82"/>
        <end position="103"/>
    </location>
</feature>